<proteinExistence type="predicted"/>
<evidence type="ECO:0000313" key="3">
    <source>
        <dbReference type="Proteomes" id="UP001283361"/>
    </source>
</evidence>
<keyword evidence="3" id="KW-1185">Reference proteome</keyword>
<sequence>MEGVHATIEKHLKNMDIFSPLEYVKCGLQGDEERVKSYRKETRFLESTNAATVFSAIVECLVANRMKFTDVITDQNGTRAPKGTATSRPERTTHTIRRPRGETTHRGLPGFPKDSATSHPERTAQLFYAGLGVRHSTEGSQGFPRV</sequence>
<dbReference type="AlphaFoldDB" id="A0AAE1AB29"/>
<organism evidence="2 3">
    <name type="scientific">Elysia crispata</name>
    <name type="common">lettuce slug</name>
    <dbReference type="NCBI Taxonomy" id="231223"/>
    <lineage>
        <taxon>Eukaryota</taxon>
        <taxon>Metazoa</taxon>
        <taxon>Spiralia</taxon>
        <taxon>Lophotrochozoa</taxon>
        <taxon>Mollusca</taxon>
        <taxon>Gastropoda</taxon>
        <taxon>Heterobranchia</taxon>
        <taxon>Euthyneura</taxon>
        <taxon>Panpulmonata</taxon>
        <taxon>Sacoglossa</taxon>
        <taxon>Placobranchoidea</taxon>
        <taxon>Plakobranchidae</taxon>
        <taxon>Elysia</taxon>
    </lineage>
</organism>
<name>A0AAE1AB29_9GAST</name>
<accession>A0AAE1AB29</accession>
<protein>
    <submittedName>
        <fullName evidence="2">Uncharacterized protein</fullName>
    </submittedName>
</protein>
<gene>
    <name evidence="2" type="ORF">RRG08_003436</name>
</gene>
<feature type="region of interest" description="Disordered" evidence="1">
    <location>
        <begin position="75"/>
        <end position="120"/>
    </location>
</feature>
<dbReference type="EMBL" id="JAWDGP010002226">
    <property type="protein sequence ID" value="KAK3784628.1"/>
    <property type="molecule type" value="Genomic_DNA"/>
</dbReference>
<dbReference type="Proteomes" id="UP001283361">
    <property type="component" value="Unassembled WGS sequence"/>
</dbReference>
<reference evidence="2" key="1">
    <citation type="journal article" date="2023" name="G3 (Bethesda)">
        <title>A reference genome for the long-term kleptoplast-retaining sea slug Elysia crispata morphotype clarki.</title>
        <authorList>
            <person name="Eastman K.E."/>
            <person name="Pendleton A.L."/>
            <person name="Shaikh M.A."/>
            <person name="Suttiyut T."/>
            <person name="Ogas R."/>
            <person name="Tomko P."/>
            <person name="Gavelis G."/>
            <person name="Widhalm J.R."/>
            <person name="Wisecaver J.H."/>
        </authorList>
    </citation>
    <scope>NUCLEOTIDE SEQUENCE</scope>
    <source>
        <strain evidence="2">ECLA1</strain>
    </source>
</reference>
<comment type="caution">
    <text evidence="2">The sequence shown here is derived from an EMBL/GenBank/DDBJ whole genome shotgun (WGS) entry which is preliminary data.</text>
</comment>
<evidence type="ECO:0000313" key="2">
    <source>
        <dbReference type="EMBL" id="KAK3784628.1"/>
    </source>
</evidence>
<feature type="compositionally biased region" description="Basic and acidic residues" evidence="1">
    <location>
        <begin position="88"/>
        <end position="105"/>
    </location>
</feature>
<evidence type="ECO:0000256" key="1">
    <source>
        <dbReference type="SAM" id="MobiDB-lite"/>
    </source>
</evidence>